<sequence>MNPLSETEKDTASQDSFHRFIILGNKKFYKHELMAAFGGTMQTEPYKPQEPLNFGNPAALCLASFPLSTFVLGLLADGKSVGLCFFYGGFVEAAAGIWELVLGTPSLQTCWSFSDWVFGCLSVLYMSKLLASYACGDDSQQLADALSFYLGGWAIFCFLMLCTLKFIVVFMSLFLALDITFFLLAGSSFTGSATLQMIGAANKQNSYFTANSILIPLFGKK</sequence>
<evidence type="ECO:0000256" key="6">
    <source>
        <dbReference type="SAM" id="Phobius"/>
    </source>
</evidence>
<dbReference type="InterPro" id="IPR051633">
    <property type="entry name" value="AceTr"/>
</dbReference>
<dbReference type="Proteomes" id="UP000268321">
    <property type="component" value="Unassembled WGS sequence"/>
</dbReference>
<reference evidence="8" key="1">
    <citation type="journal article" date="2018" name="Nat. Microbiol.">
        <title>Leveraging single-cell genomics to expand the fungal tree of life.</title>
        <authorList>
            <person name="Ahrendt S.R."/>
            <person name="Quandt C.A."/>
            <person name="Ciobanu D."/>
            <person name="Clum A."/>
            <person name="Salamov A."/>
            <person name="Andreopoulos B."/>
            <person name="Cheng J.F."/>
            <person name="Woyke T."/>
            <person name="Pelin A."/>
            <person name="Henrissat B."/>
            <person name="Reynolds N.K."/>
            <person name="Benny G.L."/>
            <person name="Smith M.E."/>
            <person name="James T.Y."/>
            <person name="Grigoriev I.V."/>
        </authorList>
    </citation>
    <scope>NUCLEOTIDE SEQUENCE [LARGE SCALE GENOMIC DNA]</scope>
    <source>
        <strain evidence="8">Baker2002</strain>
    </source>
</reference>
<feature type="transmembrane region" description="Helical" evidence="6">
    <location>
        <begin position="54"/>
        <end position="76"/>
    </location>
</feature>
<organism evidence="7 8">
    <name type="scientific">Metschnikowia bicuspidata</name>
    <dbReference type="NCBI Taxonomy" id="27322"/>
    <lineage>
        <taxon>Eukaryota</taxon>
        <taxon>Fungi</taxon>
        <taxon>Dikarya</taxon>
        <taxon>Ascomycota</taxon>
        <taxon>Saccharomycotina</taxon>
        <taxon>Pichiomycetes</taxon>
        <taxon>Metschnikowiaceae</taxon>
        <taxon>Metschnikowia</taxon>
    </lineage>
</organism>
<comment type="similarity">
    <text evidence="2">Belongs to the acetate uptake transporter (AceTr) (TC 2.A.96) family.</text>
</comment>
<feature type="transmembrane region" description="Helical" evidence="6">
    <location>
        <begin position="179"/>
        <end position="198"/>
    </location>
</feature>
<feature type="transmembrane region" description="Helical" evidence="6">
    <location>
        <begin position="148"/>
        <end position="173"/>
    </location>
</feature>
<feature type="transmembrane region" description="Helical" evidence="6">
    <location>
        <begin position="83"/>
        <end position="104"/>
    </location>
</feature>
<evidence type="ECO:0000256" key="5">
    <source>
        <dbReference type="ARBA" id="ARBA00023136"/>
    </source>
</evidence>
<evidence type="ECO:0000313" key="7">
    <source>
        <dbReference type="EMBL" id="RKP28941.1"/>
    </source>
</evidence>
<gene>
    <name evidence="7" type="ORF">METBISCDRAFT_32028</name>
</gene>
<evidence type="ECO:0008006" key="9">
    <source>
        <dbReference type="Google" id="ProtNLM"/>
    </source>
</evidence>
<dbReference type="GO" id="GO:0005886">
    <property type="term" value="C:plasma membrane"/>
    <property type="evidence" value="ECO:0007669"/>
    <property type="project" value="TreeGrafter"/>
</dbReference>
<proteinExistence type="inferred from homology"/>
<name>A0A4P9ZA92_9ASCO</name>
<keyword evidence="8" id="KW-1185">Reference proteome</keyword>
<evidence type="ECO:0000256" key="1">
    <source>
        <dbReference type="ARBA" id="ARBA00004141"/>
    </source>
</evidence>
<dbReference type="GO" id="GO:0015123">
    <property type="term" value="F:acetate transmembrane transporter activity"/>
    <property type="evidence" value="ECO:0007669"/>
    <property type="project" value="TreeGrafter"/>
</dbReference>
<dbReference type="PANTHER" id="PTHR31123">
    <property type="entry name" value="ACCUMULATION OF DYADS PROTEIN 2-RELATED"/>
    <property type="match status" value="1"/>
</dbReference>
<comment type="subcellular location">
    <subcellularLocation>
        <location evidence="1">Membrane</location>
        <topology evidence="1">Multi-pass membrane protein</topology>
    </subcellularLocation>
</comment>
<evidence type="ECO:0000256" key="3">
    <source>
        <dbReference type="ARBA" id="ARBA00022692"/>
    </source>
</evidence>
<dbReference type="Pfam" id="PF01184">
    <property type="entry name" value="Gpr1_Fun34_YaaH"/>
    <property type="match status" value="1"/>
</dbReference>
<feature type="transmembrane region" description="Helical" evidence="6">
    <location>
        <begin position="116"/>
        <end position="136"/>
    </location>
</feature>
<dbReference type="EMBL" id="ML004533">
    <property type="protein sequence ID" value="RKP28941.1"/>
    <property type="molecule type" value="Genomic_DNA"/>
</dbReference>
<evidence type="ECO:0000256" key="4">
    <source>
        <dbReference type="ARBA" id="ARBA00022989"/>
    </source>
</evidence>
<dbReference type="PANTHER" id="PTHR31123:SF1">
    <property type="entry name" value="ACCUMULATION OF DYADS PROTEIN 2-RELATED"/>
    <property type="match status" value="1"/>
</dbReference>
<evidence type="ECO:0000256" key="2">
    <source>
        <dbReference type="ARBA" id="ARBA00005587"/>
    </source>
</evidence>
<keyword evidence="4 6" id="KW-1133">Transmembrane helix</keyword>
<keyword evidence="5 6" id="KW-0472">Membrane</keyword>
<dbReference type="OrthoDB" id="3648309at2759"/>
<protein>
    <recommendedName>
        <fullName evidence="9">GPR1/FUN34/YaaH-class plasma membrane protein</fullName>
    </recommendedName>
</protein>
<dbReference type="InterPro" id="IPR000791">
    <property type="entry name" value="Gpr1/Fun34/SatP-like"/>
</dbReference>
<dbReference type="AlphaFoldDB" id="A0A4P9ZA92"/>
<accession>A0A4P9ZA92</accession>
<evidence type="ECO:0000313" key="8">
    <source>
        <dbReference type="Proteomes" id="UP000268321"/>
    </source>
</evidence>
<keyword evidence="3 6" id="KW-0812">Transmembrane</keyword>